<dbReference type="SUPFAM" id="SSF55785">
    <property type="entry name" value="PYP-like sensor domain (PAS domain)"/>
    <property type="match status" value="1"/>
</dbReference>
<dbReference type="InterPro" id="IPR050469">
    <property type="entry name" value="Diguanylate_Cyclase"/>
</dbReference>
<dbReference type="NCBIfam" id="TIGR00229">
    <property type="entry name" value="sensory_box"/>
    <property type="match status" value="1"/>
</dbReference>
<comment type="catalytic activity">
    <reaction evidence="2">
        <text>2 GTP = 3',3'-c-di-GMP + 2 diphosphate</text>
        <dbReference type="Rhea" id="RHEA:24898"/>
        <dbReference type="ChEBI" id="CHEBI:33019"/>
        <dbReference type="ChEBI" id="CHEBI:37565"/>
        <dbReference type="ChEBI" id="CHEBI:58805"/>
        <dbReference type="EC" id="2.7.7.65"/>
    </reaction>
</comment>
<keyword evidence="6" id="KW-1185">Reference proteome</keyword>
<dbReference type="InterPro" id="IPR000160">
    <property type="entry name" value="GGDEF_dom"/>
</dbReference>
<name>A0A845BKD0_9NEIS</name>
<dbReference type="Proteomes" id="UP000467214">
    <property type="component" value="Unassembled WGS sequence"/>
</dbReference>
<evidence type="ECO:0000313" key="6">
    <source>
        <dbReference type="Proteomes" id="UP000467214"/>
    </source>
</evidence>
<dbReference type="Pfam" id="PF00990">
    <property type="entry name" value="GGDEF"/>
    <property type="match status" value="1"/>
</dbReference>
<dbReference type="EMBL" id="WSSB01000005">
    <property type="protein sequence ID" value="MXR36785.1"/>
    <property type="molecule type" value="Genomic_DNA"/>
</dbReference>
<organism evidence="5 6">
    <name type="scientific">Craterilacuibacter sinensis</name>
    <dbReference type="NCBI Taxonomy" id="2686017"/>
    <lineage>
        <taxon>Bacteria</taxon>
        <taxon>Pseudomonadati</taxon>
        <taxon>Pseudomonadota</taxon>
        <taxon>Betaproteobacteria</taxon>
        <taxon>Neisseriales</taxon>
        <taxon>Neisseriaceae</taxon>
        <taxon>Craterilacuibacter</taxon>
    </lineage>
</organism>
<dbReference type="PROSITE" id="PS50112">
    <property type="entry name" value="PAS"/>
    <property type="match status" value="1"/>
</dbReference>
<dbReference type="Gene3D" id="3.30.70.270">
    <property type="match status" value="1"/>
</dbReference>
<dbReference type="EC" id="2.7.7.65" evidence="1"/>
<reference evidence="5 6" key="1">
    <citation type="submission" date="2019-12" db="EMBL/GenBank/DDBJ databases">
        <title>Neisseriaceae gen. nov. sp. Genome sequencing and assembly.</title>
        <authorList>
            <person name="Liu Z."/>
            <person name="Li A."/>
        </authorList>
    </citation>
    <scope>NUCLEOTIDE SEQUENCE [LARGE SCALE GENOMIC DNA]</scope>
    <source>
        <strain evidence="5 6">B2N2-7</strain>
    </source>
</reference>
<dbReference type="PANTHER" id="PTHR45138:SF9">
    <property type="entry name" value="DIGUANYLATE CYCLASE DGCM-RELATED"/>
    <property type="match status" value="1"/>
</dbReference>
<dbReference type="Gene3D" id="3.30.450.20">
    <property type="entry name" value="PAS domain"/>
    <property type="match status" value="1"/>
</dbReference>
<dbReference type="FunFam" id="3.30.70.270:FF:000001">
    <property type="entry name" value="Diguanylate cyclase domain protein"/>
    <property type="match status" value="1"/>
</dbReference>
<evidence type="ECO:0000259" key="3">
    <source>
        <dbReference type="PROSITE" id="PS50112"/>
    </source>
</evidence>
<proteinExistence type="predicted"/>
<dbReference type="GO" id="GO:1902201">
    <property type="term" value="P:negative regulation of bacterial-type flagellum-dependent cell motility"/>
    <property type="evidence" value="ECO:0007669"/>
    <property type="project" value="TreeGrafter"/>
</dbReference>
<dbReference type="InterPro" id="IPR029787">
    <property type="entry name" value="Nucleotide_cyclase"/>
</dbReference>
<feature type="domain" description="GGDEF" evidence="4">
    <location>
        <begin position="228"/>
        <end position="353"/>
    </location>
</feature>
<protein>
    <recommendedName>
        <fullName evidence="1">diguanylate cyclase</fullName>
        <ecNumber evidence="1">2.7.7.65</ecNumber>
    </recommendedName>
</protein>
<gene>
    <name evidence="5" type="ORF">GQF02_07360</name>
</gene>
<dbReference type="InterPro" id="IPR000014">
    <property type="entry name" value="PAS"/>
</dbReference>
<dbReference type="PANTHER" id="PTHR45138">
    <property type="entry name" value="REGULATORY COMPONENTS OF SENSORY TRANSDUCTION SYSTEM"/>
    <property type="match status" value="1"/>
</dbReference>
<dbReference type="SUPFAM" id="SSF55073">
    <property type="entry name" value="Nucleotide cyclase"/>
    <property type="match status" value="1"/>
</dbReference>
<feature type="domain" description="PAS" evidence="3">
    <location>
        <begin position="54"/>
        <end position="104"/>
    </location>
</feature>
<dbReference type="SMART" id="SM00267">
    <property type="entry name" value="GGDEF"/>
    <property type="match status" value="1"/>
</dbReference>
<dbReference type="InterPro" id="IPR035965">
    <property type="entry name" value="PAS-like_dom_sf"/>
</dbReference>
<evidence type="ECO:0000256" key="2">
    <source>
        <dbReference type="ARBA" id="ARBA00034247"/>
    </source>
</evidence>
<dbReference type="RefSeq" id="WP_160796003.1">
    <property type="nucleotide sequence ID" value="NZ_WSSB01000005.1"/>
</dbReference>
<dbReference type="SMART" id="SM00091">
    <property type="entry name" value="PAS"/>
    <property type="match status" value="1"/>
</dbReference>
<dbReference type="GO" id="GO:0005886">
    <property type="term" value="C:plasma membrane"/>
    <property type="evidence" value="ECO:0007669"/>
    <property type="project" value="TreeGrafter"/>
</dbReference>
<comment type="caution">
    <text evidence="5">The sequence shown here is derived from an EMBL/GenBank/DDBJ whole genome shotgun (WGS) entry which is preliminary data.</text>
</comment>
<dbReference type="NCBIfam" id="TIGR00254">
    <property type="entry name" value="GGDEF"/>
    <property type="match status" value="1"/>
</dbReference>
<dbReference type="PROSITE" id="PS50887">
    <property type="entry name" value="GGDEF"/>
    <property type="match status" value="1"/>
</dbReference>
<dbReference type="CDD" id="cd01949">
    <property type="entry name" value="GGDEF"/>
    <property type="match status" value="1"/>
</dbReference>
<dbReference type="InterPro" id="IPR013656">
    <property type="entry name" value="PAS_4"/>
</dbReference>
<dbReference type="InterPro" id="IPR043128">
    <property type="entry name" value="Rev_trsase/Diguanyl_cyclase"/>
</dbReference>
<evidence type="ECO:0000259" key="4">
    <source>
        <dbReference type="PROSITE" id="PS50887"/>
    </source>
</evidence>
<dbReference type="GO" id="GO:0043709">
    <property type="term" value="P:cell adhesion involved in single-species biofilm formation"/>
    <property type="evidence" value="ECO:0007669"/>
    <property type="project" value="TreeGrafter"/>
</dbReference>
<dbReference type="Pfam" id="PF08448">
    <property type="entry name" value="PAS_4"/>
    <property type="match status" value="1"/>
</dbReference>
<dbReference type="GO" id="GO:0052621">
    <property type="term" value="F:diguanylate cyclase activity"/>
    <property type="evidence" value="ECO:0007669"/>
    <property type="project" value="UniProtKB-EC"/>
</dbReference>
<dbReference type="AlphaFoldDB" id="A0A845BKD0"/>
<accession>A0A845BKD0</accession>
<evidence type="ECO:0000313" key="5">
    <source>
        <dbReference type="EMBL" id="MXR36785.1"/>
    </source>
</evidence>
<sequence>MTCVVADLIPDRQAMPDVAGEPARQDIQTLREALARSQCELQASRLALARQSRELAFYRAALDTLPTPIFAKNSELRFTFFNHAYEDFFGVSRDDYLGKSVMELDYLPLDERIAYQEEDARMLACQSVANHEKIYSSPLDGGGRTTLYWSRGFSDDTTGVAGLVGMIVDISGQKALQDGLRETVEQLVQAHEQVRTQSLTDELTQLANRRAAMLRLQGLFALTEAGELGFSLILFDLDHFKRINDSHGHDAGDTVLQAFSSVLREHCRQSDMVARFGGEEFICLLPGASLETAGHIAQRILQALQRPGVSPWPVTCSAGVAAFASGDTAAGLIKRVDDALYRAKRTGRNRVCC</sequence>
<evidence type="ECO:0000256" key="1">
    <source>
        <dbReference type="ARBA" id="ARBA00012528"/>
    </source>
</evidence>
<dbReference type="CDD" id="cd00130">
    <property type="entry name" value="PAS"/>
    <property type="match status" value="1"/>
</dbReference>